<protein>
    <recommendedName>
        <fullName evidence="4">Yip1 domain-containing protein</fullName>
    </recommendedName>
</protein>
<keyword evidence="1" id="KW-0812">Transmembrane</keyword>
<gene>
    <name evidence="2" type="ORF">GETHED_27910</name>
</gene>
<accession>A0ABQ5Q1A8</accession>
<evidence type="ECO:0000313" key="2">
    <source>
        <dbReference type="EMBL" id="GLH68427.1"/>
    </source>
</evidence>
<keyword evidence="1" id="KW-1133">Transmembrane helix</keyword>
<proteinExistence type="predicted"/>
<keyword evidence="3" id="KW-1185">Reference proteome</keyword>
<comment type="caution">
    <text evidence="2">The sequence shown here is derived from an EMBL/GenBank/DDBJ whole genome shotgun (WGS) entry which is preliminary data.</text>
</comment>
<feature type="transmembrane region" description="Helical" evidence="1">
    <location>
        <begin position="103"/>
        <end position="122"/>
    </location>
</feature>
<feature type="transmembrane region" description="Helical" evidence="1">
    <location>
        <begin position="38"/>
        <end position="61"/>
    </location>
</feature>
<dbReference type="RefSeq" id="WP_285610339.1">
    <property type="nucleotide sequence ID" value="NZ_BSDC01000005.1"/>
</dbReference>
<feature type="transmembrane region" description="Helical" evidence="1">
    <location>
        <begin position="161"/>
        <end position="188"/>
    </location>
</feature>
<keyword evidence="1" id="KW-0472">Membrane</keyword>
<evidence type="ECO:0000313" key="3">
    <source>
        <dbReference type="Proteomes" id="UP001165044"/>
    </source>
</evidence>
<sequence>MEVPFAAPVRALFLTLVRPLLRPGGAFADAPPPLGRALLRMLAVWVPLALANAALTVWRALQAYGELRRSGPPDWLERLPGADPEVLWEVFRTLPAPPAFGRIWPWLLLVVPIGVLGTWFHHAVWDHTGLWLLGGLKERRGFRTSLGAEAEALRMAALGTLIGLLGFLPVLGVVLAVPLLLLDGYLWLFRGFALAARHGCELWRGVGATVVHAVLLGACGLGLVAMMLVLLGTAP</sequence>
<evidence type="ECO:0008006" key="4">
    <source>
        <dbReference type="Google" id="ProtNLM"/>
    </source>
</evidence>
<dbReference type="EMBL" id="BSDC01000005">
    <property type="protein sequence ID" value="GLH68427.1"/>
    <property type="molecule type" value="Genomic_DNA"/>
</dbReference>
<evidence type="ECO:0000256" key="1">
    <source>
        <dbReference type="SAM" id="Phobius"/>
    </source>
</evidence>
<name>A0ABQ5Q1A8_9BACT</name>
<reference evidence="2" key="1">
    <citation type="journal article" date="2023" name="Antonie Van Leeuwenhoek">
        <title>Mesoterricola silvestris gen. nov., sp. nov., Mesoterricola sediminis sp. nov., Geothrix oryzae sp. nov., Geothrix edaphica sp. nov., Geothrix rubra sp. nov., and Geothrix limicola sp. nov., six novel members of Acidobacteriota isolated from soils.</title>
        <authorList>
            <person name="Itoh H."/>
            <person name="Sugisawa Y."/>
            <person name="Mise K."/>
            <person name="Xu Z."/>
            <person name="Kuniyasu M."/>
            <person name="Ushijima N."/>
            <person name="Kawano K."/>
            <person name="Kobayashi E."/>
            <person name="Shiratori Y."/>
            <person name="Masuda Y."/>
            <person name="Senoo K."/>
        </authorList>
    </citation>
    <scope>NUCLEOTIDE SEQUENCE</scope>
    <source>
        <strain evidence="2">Red802</strain>
    </source>
</reference>
<feature type="transmembrane region" description="Helical" evidence="1">
    <location>
        <begin position="209"/>
        <end position="231"/>
    </location>
</feature>
<organism evidence="2 3">
    <name type="scientific">Geothrix edaphica</name>
    <dbReference type="NCBI Taxonomy" id="2927976"/>
    <lineage>
        <taxon>Bacteria</taxon>
        <taxon>Pseudomonadati</taxon>
        <taxon>Acidobacteriota</taxon>
        <taxon>Holophagae</taxon>
        <taxon>Holophagales</taxon>
        <taxon>Holophagaceae</taxon>
        <taxon>Geothrix</taxon>
    </lineage>
</organism>
<dbReference type="Proteomes" id="UP001165044">
    <property type="component" value="Unassembled WGS sequence"/>
</dbReference>